<evidence type="ECO:0000256" key="1">
    <source>
        <dbReference type="SAM" id="Phobius"/>
    </source>
</evidence>
<accession>A0A9E7G518</accession>
<keyword evidence="1" id="KW-0472">Membrane</keyword>
<sequence length="116" mass="12962">MSSLSSTSQSLLVMRIYHPKHSQHPLPPLPYCRNSCSLLLVEVYCSIIGSKKPFIVALMDLLNALGLSTRSIKNALKALFGLNLYSLNCTILVELGTVLPLFALMVKDNERGWWRT</sequence>
<organism evidence="2 3">
    <name type="scientific">Musa troglodytarum</name>
    <name type="common">fe'i banana</name>
    <dbReference type="NCBI Taxonomy" id="320322"/>
    <lineage>
        <taxon>Eukaryota</taxon>
        <taxon>Viridiplantae</taxon>
        <taxon>Streptophyta</taxon>
        <taxon>Embryophyta</taxon>
        <taxon>Tracheophyta</taxon>
        <taxon>Spermatophyta</taxon>
        <taxon>Magnoliopsida</taxon>
        <taxon>Liliopsida</taxon>
        <taxon>Zingiberales</taxon>
        <taxon>Musaceae</taxon>
        <taxon>Musa</taxon>
    </lineage>
</organism>
<dbReference type="OrthoDB" id="7537227at2759"/>
<evidence type="ECO:0000313" key="2">
    <source>
        <dbReference type="EMBL" id="URE08381.1"/>
    </source>
</evidence>
<dbReference type="Proteomes" id="UP001055439">
    <property type="component" value="Chromosome 6"/>
</dbReference>
<gene>
    <name evidence="2" type="ORF">MUK42_23114</name>
</gene>
<protein>
    <submittedName>
        <fullName evidence="2">U-box domain-containing protein</fullName>
    </submittedName>
</protein>
<feature type="transmembrane region" description="Helical" evidence="1">
    <location>
        <begin position="84"/>
        <end position="106"/>
    </location>
</feature>
<dbReference type="EMBL" id="CP097508">
    <property type="protein sequence ID" value="URE08381.1"/>
    <property type="molecule type" value="Genomic_DNA"/>
</dbReference>
<keyword evidence="1" id="KW-0812">Transmembrane</keyword>
<evidence type="ECO:0000313" key="3">
    <source>
        <dbReference type="Proteomes" id="UP001055439"/>
    </source>
</evidence>
<dbReference type="AlphaFoldDB" id="A0A9E7G518"/>
<proteinExistence type="predicted"/>
<keyword evidence="1" id="KW-1133">Transmembrane helix</keyword>
<keyword evidence="3" id="KW-1185">Reference proteome</keyword>
<reference evidence="2" key="1">
    <citation type="submission" date="2022-05" db="EMBL/GenBank/DDBJ databases">
        <title>The Musa troglodytarum L. genome provides insights into the mechanism of non-climacteric behaviour and enrichment of carotenoids.</title>
        <authorList>
            <person name="Wang J."/>
        </authorList>
    </citation>
    <scope>NUCLEOTIDE SEQUENCE</scope>
    <source>
        <tissue evidence="2">Leaf</tissue>
    </source>
</reference>
<name>A0A9E7G518_9LILI</name>